<dbReference type="Gene3D" id="3.30.499.10">
    <property type="entry name" value="Aconitase, domain 3"/>
    <property type="match status" value="1"/>
</dbReference>
<gene>
    <name evidence="6" type="ORF">E1A91_D03G139300v1</name>
</gene>
<dbReference type="Gene3D" id="1.20.1250.20">
    <property type="entry name" value="MFS general substrate transporter like domains"/>
    <property type="match status" value="1"/>
</dbReference>
<dbReference type="GO" id="GO:0046872">
    <property type="term" value="F:metal ion binding"/>
    <property type="evidence" value="ECO:0007669"/>
    <property type="project" value="UniProtKB-KW"/>
</dbReference>
<evidence type="ECO:0000259" key="5">
    <source>
        <dbReference type="Pfam" id="PF00330"/>
    </source>
</evidence>
<proteinExistence type="predicted"/>
<dbReference type="InterPro" id="IPR001030">
    <property type="entry name" value="Acoase/IPM_deHydtase_lsu_aba"/>
</dbReference>
<dbReference type="InterPro" id="IPR006249">
    <property type="entry name" value="Aconitase/IRP2"/>
</dbReference>
<organism evidence="6 7">
    <name type="scientific">Gossypium mustelinum</name>
    <name type="common">Cotton</name>
    <name type="synonym">Gossypium caicoense</name>
    <dbReference type="NCBI Taxonomy" id="34275"/>
    <lineage>
        <taxon>Eukaryota</taxon>
        <taxon>Viridiplantae</taxon>
        <taxon>Streptophyta</taxon>
        <taxon>Embryophyta</taxon>
        <taxon>Tracheophyta</taxon>
        <taxon>Spermatophyta</taxon>
        <taxon>Magnoliopsida</taxon>
        <taxon>eudicotyledons</taxon>
        <taxon>Gunneridae</taxon>
        <taxon>Pentapetalae</taxon>
        <taxon>rosids</taxon>
        <taxon>malvids</taxon>
        <taxon>Malvales</taxon>
        <taxon>Malvaceae</taxon>
        <taxon>Malvoideae</taxon>
        <taxon>Gossypium</taxon>
    </lineage>
</organism>
<dbReference type="InterPro" id="IPR036259">
    <property type="entry name" value="MFS_trans_sf"/>
</dbReference>
<evidence type="ECO:0000256" key="2">
    <source>
        <dbReference type="ARBA" id="ARBA00023004"/>
    </source>
</evidence>
<feature type="domain" description="Aconitase/3-isopropylmalate dehydratase large subunit alpha/beta/alpha" evidence="5">
    <location>
        <begin position="177"/>
        <end position="358"/>
    </location>
</feature>
<dbReference type="InterPro" id="IPR036008">
    <property type="entry name" value="Aconitase_4Fe-4S_dom"/>
</dbReference>
<dbReference type="InterPro" id="IPR008962">
    <property type="entry name" value="PapD-like_sf"/>
</dbReference>
<dbReference type="PRINTS" id="PR00415">
    <property type="entry name" value="ACONITASE"/>
</dbReference>
<dbReference type="SUPFAM" id="SSF53732">
    <property type="entry name" value="Aconitase iron-sulfur domain"/>
    <property type="match status" value="1"/>
</dbReference>
<dbReference type="Proteomes" id="UP000323597">
    <property type="component" value="Chromosome D03"/>
</dbReference>
<dbReference type="SUPFAM" id="SSF49354">
    <property type="entry name" value="PapD-like"/>
    <property type="match status" value="1"/>
</dbReference>
<reference evidence="6 7" key="1">
    <citation type="submission" date="2019-07" db="EMBL/GenBank/DDBJ databases">
        <title>WGS assembly of Gossypium mustelinum.</title>
        <authorList>
            <person name="Chen Z.J."/>
            <person name="Sreedasyam A."/>
            <person name="Ando A."/>
            <person name="Song Q."/>
            <person name="De L."/>
            <person name="Hulse-Kemp A."/>
            <person name="Ding M."/>
            <person name="Ye W."/>
            <person name="Kirkbride R."/>
            <person name="Jenkins J."/>
            <person name="Plott C."/>
            <person name="Lovell J."/>
            <person name="Lin Y.-M."/>
            <person name="Vaughn R."/>
            <person name="Liu B."/>
            <person name="Li W."/>
            <person name="Simpson S."/>
            <person name="Scheffler B."/>
            <person name="Saski C."/>
            <person name="Grover C."/>
            <person name="Hu G."/>
            <person name="Conover J."/>
            <person name="Carlson J."/>
            <person name="Shu S."/>
            <person name="Boston L."/>
            <person name="Williams M."/>
            <person name="Peterson D."/>
            <person name="Mcgee K."/>
            <person name="Jones D."/>
            <person name="Wendel J."/>
            <person name="Stelly D."/>
            <person name="Grimwood J."/>
            <person name="Schmutz J."/>
        </authorList>
    </citation>
    <scope>NUCLEOTIDE SEQUENCE [LARGE SCALE GENOMIC DNA]</scope>
    <source>
        <strain evidence="6">1408120.09</strain>
    </source>
</reference>
<sequence>MGSVDEERSLLEAELDRAENSGLYTGDGSVDFNGNPVLKQNTGNWKACPFIFGNECCERLAYYGIATNLVSYLTKKLHEGNASAARNVTTWQGTCYVTPLIGAVLADAYWGRYWTIAAFSTIYFIFQTTAPKSCFMRPPGAILAPGESIIVTVFKFVEPPENNEKQMDQKSRVKFKIMSLKPMSMVLPGVVGFKLLGKLRDGVTATDLVLTVTQMLRKHGVVGKFVEFYGEGMGKLSLADRATIANMSPDYGATMGFFPVDHLTLQYLQLTGRSDETIAMIESYLRTNKMFVDYNEPQIEKVYSSYLELKLEDVELCISGAKEVNNSRGAEHSRDDEDDSVAKMKAAEEALEAKQKVTNSLSATCSFFFILIMFYNFVTNSSWYSEDIYGKLPYDSIVFILHGCTMYFLTSLINFMCGV</sequence>
<keyword evidence="7" id="KW-1185">Reference proteome</keyword>
<keyword evidence="2" id="KW-0408">Iron</keyword>
<dbReference type="EMBL" id="CM017651">
    <property type="protein sequence ID" value="TYI90694.1"/>
    <property type="molecule type" value="Genomic_DNA"/>
</dbReference>
<keyword evidence="4" id="KW-0472">Membrane</keyword>
<protein>
    <recommendedName>
        <fullName evidence="5">Aconitase/3-isopropylmalate dehydratase large subunit alpha/beta/alpha domain-containing protein</fullName>
    </recommendedName>
</protein>
<evidence type="ECO:0000256" key="4">
    <source>
        <dbReference type="SAM" id="Phobius"/>
    </source>
</evidence>
<keyword evidence="4" id="KW-0812">Transmembrane</keyword>
<dbReference type="Pfam" id="PF00330">
    <property type="entry name" value="Aconitase"/>
    <property type="match status" value="1"/>
</dbReference>
<dbReference type="GO" id="GO:0051536">
    <property type="term" value="F:iron-sulfur cluster binding"/>
    <property type="evidence" value="ECO:0007669"/>
    <property type="project" value="UniProtKB-KW"/>
</dbReference>
<evidence type="ECO:0000256" key="1">
    <source>
        <dbReference type="ARBA" id="ARBA00022723"/>
    </source>
</evidence>
<name>A0A5D2VMG6_GOSMU</name>
<evidence type="ECO:0000313" key="7">
    <source>
        <dbReference type="Proteomes" id="UP000323597"/>
    </source>
</evidence>
<evidence type="ECO:0000313" key="6">
    <source>
        <dbReference type="EMBL" id="TYI90694.1"/>
    </source>
</evidence>
<dbReference type="InterPro" id="IPR015931">
    <property type="entry name" value="Acnase/IPM_dHydase_lsu_aba_1/3"/>
</dbReference>
<keyword evidence="3" id="KW-0411">Iron-sulfur</keyword>
<accession>A0A5D2VMG6</accession>
<dbReference type="PANTHER" id="PTHR11670">
    <property type="entry name" value="ACONITASE/IRON-RESPONSIVE ELEMENT FAMILY MEMBER"/>
    <property type="match status" value="1"/>
</dbReference>
<evidence type="ECO:0000256" key="3">
    <source>
        <dbReference type="ARBA" id="ARBA00023014"/>
    </source>
</evidence>
<dbReference type="AlphaFoldDB" id="A0A5D2VMG6"/>
<keyword evidence="1" id="KW-0479">Metal-binding</keyword>
<feature type="transmembrane region" description="Helical" evidence="4">
    <location>
        <begin position="357"/>
        <end position="377"/>
    </location>
</feature>
<feature type="transmembrane region" description="Helical" evidence="4">
    <location>
        <begin position="397"/>
        <end position="417"/>
    </location>
</feature>
<keyword evidence="4" id="KW-1133">Transmembrane helix</keyword>